<reference evidence="3 4" key="1">
    <citation type="submission" date="2017-12" db="EMBL/GenBank/DDBJ databases">
        <title>Integrating genomic resources of turbot (Scophthalmus maximus) in depth evaluation of genetic and physical mapping variation across individuals.</title>
        <authorList>
            <person name="Martinez P."/>
        </authorList>
    </citation>
    <scope>NUCLEOTIDE SEQUENCE [LARGE SCALE GENOMIC DNA]</scope>
</reference>
<keyword evidence="4" id="KW-1185">Reference proteome</keyword>
<sequence>MVRRTWDEAEPGTRLFLPAVHVGDCMEAIPPGGMMWTCSELPRCSFHSAAASVKNSTCSALSFRKLHVNGEFCWSRLCMHERTARRSDDPEVFTDLLQNIPRTTVHKRMDHLKVKKHHCDLEELRKLKAINSIAFHAAKCTLISREDVEALYFSCKTERVLKSNKRKAKAARSPGDVDASPGLLRADAELWREKVWFSLHGVPETLALHSKTGGRRELTPCLTDSKLPQFYHKPHGRDHRAATKSSHKHLKNYETAKITGNHVTLSQRHAFFRSAVSRQPVVLQSAIAAQSRLSRSAGDLLHKRKRRREGGGGKDSARHSWSRSRHAHHHGPPVLLVQPKPSGSHGASFGALHLGPDLYLDPRPHHHHHHQHHHHHHHHHHDPAAPEGYSSDSESSTYSDRVYPDSDFGSGFSTTSNSGSSEEEEEEEEEGEDEDDTQSESSEVSSEEEEESSSQSDSSSVSSRVSVQSIRFRRARVGSLAKSLSASKAPLLLQPTFHYNNQQQQEKQQRALCHVATSQTADSRQGRRQKCEFICGETRKQLGPIQPPKFKSAPVSESFFTESKREKAPDADPSRVELVAELPSYSPGLKAFHPTRTPGYPTKCPPGLSAQCDQDKDAKLLRCTEKGESKATALKLPTPPKKIKTEAEEFSVTAAPHPDGGRTARTPPFNLHNVKVKVEDSWDEYEYHHHHAAVVKCKGDKAESSNGHHIGGATVKQGDFFHSGIKATDKSPDVGPRTPCGPQECSGTQDAPCIEDTDHRHKNGKAPVPGNKRPRVCRTQTKQNAARVNRAAPSSSSSSTSSRSVGGEEASAEDLPSRRKRSGASSAASAAKTPFSLMSNFPSPPSLVVGSDGDLYPAYTLNSLRGPGPPPPSHPVWRWQPGVHILPPPHAQRTRKY</sequence>
<dbReference type="EMBL" id="CP026263">
    <property type="protein sequence ID" value="AWP20766.1"/>
    <property type="molecule type" value="Genomic_DNA"/>
</dbReference>
<dbReference type="STRING" id="52904.ENSSMAP00000029983"/>
<feature type="compositionally biased region" description="Basic and acidic residues" evidence="1">
    <location>
        <begin position="309"/>
        <end position="318"/>
    </location>
</feature>
<evidence type="ECO:0000256" key="1">
    <source>
        <dbReference type="SAM" id="MobiDB-lite"/>
    </source>
</evidence>
<evidence type="ECO:0000313" key="4">
    <source>
        <dbReference type="Proteomes" id="UP000246464"/>
    </source>
</evidence>
<dbReference type="Gene3D" id="3.10.260.20">
    <property type="entry name" value="Ski"/>
    <property type="match status" value="1"/>
</dbReference>
<evidence type="ECO:0000259" key="2">
    <source>
        <dbReference type="Pfam" id="PF02437"/>
    </source>
</evidence>
<evidence type="ECO:0000313" key="3">
    <source>
        <dbReference type="EMBL" id="AWP20766.1"/>
    </source>
</evidence>
<dbReference type="AlphaFoldDB" id="A0A2U9CYJ0"/>
<dbReference type="Proteomes" id="UP000246464">
    <property type="component" value="Chromosome 21"/>
</dbReference>
<feature type="region of interest" description="Disordered" evidence="1">
    <location>
        <begin position="723"/>
        <end position="841"/>
    </location>
</feature>
<feature type="compositionally biased region" description="Low complexity" evidence="1">
    <location>
        <begin position="794"/>
        <end position="804"/>
    </location>
</feature>
<gene>
    <name evidence="3" type="ORF">SMAX5B_001606</name>
</gene>
<accession>A0A2U9CYJ0</accession>
<feature type="compositionally biased region" description="Basic residues" evidence="1">
    <location>
        <begin position="320"/>
        <end position="331"/>
    </location>
</feature>
<protein>
    <submittedName>
        <fullName evidence="3">Protein DLN-1</fullName>
    </submittedName>
</protein>
<dbReference type="InterPro" id="IPR037000">
    <property type="entry name" value="Ski_DNA-bd_sf"/>
</dbReference>
<dbReference type="PANTHER" id="PTHR23187">
    <property type="entry name" value="FLJ44216 PROTEIN-RELATED"/>
    <property type="match status" value="1"/>
</dbReference>
<feature type="domain" description="SKI/SNO/DAC" evidence="2">
    <location>
        <begin position="90"/>
        <end position="155"/>
    </location>
</feature>
<dbReference type="Pfam" id="PF15223">
    <property type="entry name" value="EPOP"/>
    <property type="match status" value="1"/>
</dbReference>
<feature type="compositionally biased region" description="Acidic residues" evidence="1">
    <location>
        <begin position="421"/>
        <end position="438"/>
    </location>
</feature>
<dbReference type="InterPro" id="IPR003380">
    <property type="entry name" value="SKI/SNO/DAC"/>
</dbReference>
<feature type="compositionally biased region" description="Low complexity" evidence="1">
    <location>
        <begin position="453"/>
        <end position="467"/>
    </location>
</feature>
<dbReference type="InterPro" id="IPR009061">
    <property type="entry name" value="DNA-bd_dom_put_sf"/>
</dbReference>
<dbReference type="PANTHER" id="PTHR23187:SF4">
    <property type="entry name" value="SKI_DACH DOMAIN-CONTAINING PROTEIN 1"/>
    <property type="match status" value="1"/>
</dbReference>
<feature type="region of interest" description="Disordered" evidence="1">
    <location>
        <begin position="297"/>
        <end position="467"/>
    </location>
</feature>
<dbReference type="Pfam" id="PF02437">
    <property type="entry name" value="Ski_Sno_DHD"/>
    <property type="match status" value="1"/>
</dbReference>
<proteinExistence type="predicted"/>
<organism evidence="3 4">
    <name type="scientific">Scophthalmus maximus</name>
    <name type="common">Turbot</name>
    <name type="synonym">Psetta maxima</name>
    <dbReference type="NCBI Taxonomy" id="52904"/>
    <lineage>
        <taxon>Eukaryota</taxon>
        <taxon>Metazoa</taxon>
        <taxon>Chordata</taxon>
        <taxon>Craniata</taxon>
        <taxon>Vertebrata</taxon>
        <taxon>Euteleostomi</taxon>
        <taxon>Actinopterygii</taxon>
        <taxon>Neopterygii</taxon>
        <taxon>Teleostei</taxon>
        <taxon>Neoteleostei</taxon>
        <taxon>Acanthomorphata</taxon>
        <taxon>Carangaria</taxon>
        <taxon>Pleuronectiformes</taxon>
        <taxon>Pleuronectoidei</taxon>
        <taxon>Scophthalmidae</taxon>
        <taxon>Scophthalmus</taxon>
    </lineage>
</organism>
<dbReference type="InterPro" id="IPR052119">
    <property type="entry name" value="ElonginBC-PRC2_ViralRestrict"/>
</dbReference>
<feature type="compositionally biased region" description="Low complexity" evidence="1">
    <location>
        <begin position="389"/>
        <end position="420"/>
    </location>
</feature>
<feature type="compositionally biased region" description="Low complexity" evidence="1">
    <location>
        <begin position="823"/>
        <end position="832"/>
    </location>
</feature>
<feature type="compositionally biased region" description="Basic residues" evidence="1">
    <location>
        <begin position="364"/>
        <end position="381"/>
    </location>
</feature>
<dbReference type="InterPro" id="IPR027971">
    <property type="entry name" value="EPOP"/>
</dbReference>
<name>A0A2U9CYJ0_SCOMX</name>
<dbReference type="SUPFAM" id="SSF46955">
    <property type="entry name" value="Putative DNA-binding domain"/>
    <property type="match status" value="1"/>
</dbReference>